<dbReference type="HAMAP" id="MF_00127">
    <property type="entry name" value="His_tRNA_synth"/>
    <property type="match status" value="1"/>
</dbReference>
<dbReference type="InterPro" id="IPR015807">
    <property type="entry name" value="His-tRNA-ligase"/>
</dbReference>
<feature type="binding site" evidence="10">
    <location>
        <position position="113"/>
    </location>
    <ligand>
        <name>L-histidine</name>
        <dbReference type="ChEBI" id="CHEBI:57595"/>
    </ligand>
</feature>
<dbReference type="Pfam" id="PF13393">
    <property type="entry name" value="tRNA-synt_His"/>
    <property type="match status" value="1"/>
</dbReference>
<evidence type="ECO:0000256" key="1">
    <source>
        <dbReference type="ARBA" id="ARBA00008226"/>
    </source>
</evidence>
<protein>
    <recommendedName>
        <fullName evidence="9">Histidine--tRNA ligase</fullName>
        <ecNumber evidence="9">6.1.1.21</ecNumber>
    </recommendedName>
    <alternativeName>
        <fullName evidence="9">Histidyl-tRNA synthetase</fullName>
        <shortName evidence="9">HisRS</shortName>
    </alternativeName>
</protein>
<feature type="binding site" evidence="10">
    <location>
        <position position="127"/>
    </location>
    <ligand>
        <name>L-histidine</name>
        <dbReference type="ChEBI" id="CHEBI:57595"/>
    </ligand>
</feature>
<dbReference type="PANTHER" id="PTHR43707">
    <property type="entry name" value="HISTIDYL-TRNA SYNTHETASE"/>
    <property type="match status" value="1"/>
</dbReference>
<dbReference type="InterPro" id="IPR041715">
    <property type="entry name" value="HisRS-like_core"/>
</dbReference>
<dbReference type="Gene3D" id="3.30.930.10">
    <property type="entry name" value="Bira Bifunctional Protein, Domain 2"/>
    <property type="match status" value="1"/>
</dbReference>
<dbReference type="GO" id="GO:0005737">
    <property type="term" value="C:cytoplasm"/>
    <property type="evidence" value="ECO:0007669"/>
    <property type="project" value="UniProtKB-SubCell"/>
</dbReference>
<dbReference type="SUPFAM" id="SSF55681">
    <property type="entry name" value="Class II aaRS and biotin synthetases"/>
    <property type="match status" value="1"/>
</dbReference>
<dbReference type="EC" id="6.1.1.21" evidence="9"/>
<feature type="binding site" evidence="10">
    <location>
        <begin position="84"/>
        <end position="86"/>
    </location>
    <ligand>
        <name>L-histidine</name>
        <dbReference type="ChEBI" id="CHEBI:57595"/>
    </ligand>
</feature>
<dbReference type="SUPFAM" id="SSF52954">
    <property type="entry name" value="Class II aaRS ABD-related"/>
    <property type="match status" value="1"/>
</dbReference>
<evidence type="ECO:0000256" key="5">
    <source>
        <dbReference type="ARBA" id="ARBA00022840"/>
    </source>
</evidence>
<dbReference type="GO" id="GO:0005524">
    <property type="term" value="F:ATP binding"/>
    <property type="evidence" value="ECO:0007669"/>
    <property type="project" value="UniProtKB-UniRule"/>
</dbReference>
<dbReference type="AlphaFoldDB" id="A0A6P1MG77"/>
<dbReference type="InterPro" id="IPR033656">
    <property type="entry name" value="HisRS_anticodon"/>
</dbReference>
<dbReference type="InterPro" id="IPR004154">
    <property type="entry name" value="Anticodon-bd"/>
</dbReference>
<comment type="catalytic activity">
    <reaction evidence="8 9">
        <text>tRNA(His) + L-histidine + ATP = L-histidyl-tRNA(His) + AMP + diphosphate + H(+)</text>
        <dbReference type="Rhea" id="RHEA:17313"/>
        <dbReference type="Rhea" id="RHEA-COMP:9665"/>
        <dbReference type="Rhea" id="RHEA-COMP:9689"/>
        <dbReference type="ChEBI" id="CHEBI:15378"/>
        <dbReference type="ChEBI" id="CHEBI:30616"/>
        <dbReference type="ChEBI" id="CHEBI:33019"/>
        <dbReference type="ChEBI" id="CHEBI:57595"/>
        <dbReference type="ChEBI" id="CHEBI:78442"/>
        <dbReference type="ChEBI" id="CHEBI:78527"/>
        <dbReference type="ChEBI" id="CHEBI:456215"/>
        <dbReference type="EC" id="6.1.1.21"/>
    </reaction>
</comment>
<dbReference type="Proteomes" id="UP000464954">
    <property type="component" value="Chromosome"/>
</dbReference>
<dbReference type="EMBL" id="CP047593">
    <property type="protein sequence ID" value="QHI70606.1"/>
    <property type="molecule type" value="Genomic_DNA"/>
</dbReference>
<keyword evidence="7 9" id="KW-0030">Aminoacyl-tRNA synthetase</keyword>
<evidence type="ECO:0000256" key="8">
    <source>
        <dbReference type="ARBA" id="ARBA00047639"/>
    </source>
</evidence>
<comment type="subcellular location">
    <subcellularLocation>
        <location evidence="9">Cytoplasm</location>
    </subcellularLocation>
</comment>
<dbReference type="CDD" id="cd00773">
    <property type="entry name" value="HisRS-like_core"/>
    <property type="match status" value="1"/>
</dbReference>
<organism evidence="12 13">
    <name type="scientific">Tichowtungia aerotolerans</name>
    <dbReference type="NCBI Taxonomy" id="2697043"/>
    <lineage>
        <taxon>Bacteria</taxon>
        <taxon>Pseudomonadati</taxon>
        <taxon>Kiritimatiellota</taxon>
        <taxon>Tichowtungiia</taxon>
        <taxon>Tichowtungiales</taxon>
        <taxon>Tichowtungiaceae</taxon>
        <taxon>Tichowtungia</taxon>
    </lineage>
</organism>
<dbReference type="InterPro" id="IPR045864">
    <property type="entry name" value="aa-tRNA-synth_II/BPL/LPL"/>
</dbReference>
<evidence type="ECO:0000256" key="3">
    <source>
        <dbReference type="ARBA" id="ARBA00022598"/>
    </source>
</evidence>
<evidence type="ECO:0000259" key="11">
    <source>
        <dbReference type="PROSITE" id="PS50862"/>
    </source>
</evidence>
<feature type="binding site" evidence="10">
    <location>
        <begin position="262"/>
        <end position="263"/>
    </location>
    <ligand>
        <name>L-histidine</name>
        <dbReference type="ChEBI" id="CHEBI:57595"/>
    </ligand>
</feature>
<dbReference type="Gene3D" id="3.40.50.800">
    <property type="entry name" value="Anticodon-binding domain"/>
    <property type="match status" value="1"/>
</dbReference>
<gene>
    <name evidence="9" type="primary">hisS</name>
    <name evidence="12" type="ORF">GT409_14545</name>
</gene>
<evidence type="ECO:0000256" key="9">
    <source>
        <dbReference type="HAMAP-Rule" id="MF_00127"/>
    </source>
</evidence>
<evidence type="ECO:0000256" key="7">
    <source>
        <dbReference type="ARBA" id="ARBA00023146"/>
    </source>
</evidence>
<sequence length="415" mass="46005">MASSSFQPLQGMSDIAPPDVYLWQMLEARAREVFARYRFEEVRTPILEKTALFTHSLGDTTDVVTKEMYCLEDRGGRKLSLRPEGTAGSVRYIASGAEQTANARMYYMGPMFRCERPQAGRKRQFHQIGLEAAGAPNPLADAEVIALQLNLLSAWGLEGAKIRLNTIGLPEERAAVLEGLRNAIRPRFSELPEDAQQRFETNVLRLLDSKDPAVQAVIADVPSVTELLSQESRDYLNTVVETLRSLEIDVEIDTSLVRGLDYYVHTVWEVVHGGLGAQNALSGGGRYQVQVGSRTIDGVGFAMGMERMIAALESTGITADQFAPEPAVFIVSLGEAALKENLLLMQMLRQRGIACEMELTNRKIKAQMKRADKLGARQVIIRGDTELENGTFVVKNMEEGTQQELELPELMNLLT</sequence>
<dbReference type="PROSITE" id="PS50862">
    <property type="entry name" value="AA_TRNA_LIGASE_II"/>
    <property type="match status" value="1"/>
</dbReference>
<keyword evidence="6 9" id="KW-0648">Protein biosynthesis</keyword>
<evidence type="ECO:0000256" key="10">
    <source>
        <dbReference type="PIRSR" id="PIRSR001549-1"/>
    </source>
</evidence>
<dbReference type="Pfam" id="PF03129">
    <property type="entry name" value="HGTP_anticodon"/>
    <property type="match status" value="1"/>
</dbReference>
<dbReference type="RefSeq" id="WP_160629780.1">
    <property type="nucleotide sequence ID" value="NZ_CP047593.1"/>
</dbReference>
<dbReference type="InterPro" id="IPR036621">
    <property type="entry name" value="Anticodon-bd_dom_sf"/>
</dbReference>
<keyword evidence="5 9" id="KW-0067">ATP-binding</keyword>
<evidence type="ECO:0000256" key="2">
    <source>
        <dbReference type="ARBA" id="ARBA00011738"/>
    </source>
</evidence>
<dbReference type="CDD" id="cd00859">
    <property type="entry name" value="HisRS_anticodon"/>
    <property type="match status" value="1"/>
</dbReference>
<dbReference type="GO" id="GO:0006427">
    <property type="term" value="P:histidyl-tRNA aminoacylation"/>
    <property type="evidence" value="ECO:0007669"/>
    <property type="project" value="UniProtKB-UniRule"/>
</dbReference>
<dbReference type="PANTHER" id="PTHR43707:SF1">
    <property type="entry name" value="HISTIDINE--TRNA LIGASE, MITOCHONDRIAL-RELATED"/>
    <property type="match status" value="1"/>
</dbReference>
<reference evidence="12 13" key="1">
    <citation type="submission" date="2020-01" db="EMBL/GenBank/DDBJ databases">
        <title>Ponticoccus aerotolerans gen. nov., sp. nov., an anaerobic bacterium and proposal of Ponticoccusceae fam. nov., Ponticoccusles ord. nov. and Ponticoccuse classis nov. in the phylum Kiritimatiellaeota.</title>
        <authorList>
            <person name="Zhou L.Y."/>
            <person name="Du Z.J."/>
        </authorList>
    </citation>
    <scope>NUCLEOTIDE SEQUENCE [LARGE SCALE GENOMIC DNA]</scope>
    <source>
        <strain evidence="12 13">S-5007</strain>
    </source>
</reference>
<dbReference type="InterPro" id="IPR004516">
    <property type="entry name" value="HisRS/HisZ"/>
</dbReference>
<proteinExistence type="inferred from homology"/>
<evidence type="ECO:0000256" key="4">
    <source>
        <dbReference type="ARBA" id="ARBA00022741"/>
    </source>
</evidence>
<evidence type="ECO:0000313" key="12">
    <source>
        <dbReference type="EMBL" id="QHI70606.1"/>
    </source>
</evidence>
<feature type="domain" description="Aminoacyl-transfer RNA synthetases class-II family profile" evidence="11">
    <location>
        <begin position="22"/>
        <end position="326"/>
    </location>
</feature>
<keyword evidence="4 9" id="KW-0547">Nucleotide-binding</keyword>
<name>A0A6P1MG77_9BACT</name>
<dbReference type="InterPro" id="IPR006195">
    <property type="entry name" value="aa-tRNA-synth_II"/>
</dbReference>
<feature type="binding site" evidence="10">
    <location>
        <position position="258"/>
    </location>
    <ligand>
        <name>L-histidine</name>
        <dbReference type="ChEBI" id="CHEBI:57595"/>
    </ligand>
</feature>
<evidence type="ECO:0000256" key="6">
    <source>
        <dbReference type="ARBA" id="ARBA00022917"/>
    </source>
</evidence>
<accession>A0A6P1MG77</accession>
<keyword evidence="13" id="KW-1185">Reference proteome</keyword>
<evidence type="ECO:0000313" key="13">
    <source>
        <dbReference type="Proteomes" id="UP000464954"/>
    </source>
</evidence>
<dbReference type="KEGG" id="taer:GT409_14545"/>
<comment type="similarity">
    <text evidence="1 9">Belongs to the class-II aminoacyl-tRNA synthetase family.</text>
</comment>
<keyword evidence="9" id="KW-0963">Cytoplasm</keyword>
<keyword evidence="3 9" id="KW-0436">Ligase</keyword>
<dbReference type="PIRSF" id="PIRSF001549">
    <property type="entry name" value="His-tRNA_synth"/>
    <property type="match status" value="1"/>
</dbReference>
<feature type="binding site" evidence="10">
    <location>
        <position position="131"/>
    </location>
    <ligand>
        <name>L-histidine</name>
        <dbReference type="ChEBI" id="CHEBI:57595"/>
    </ligand>
</feature>
<dbReference type="GO" id="GO:0004821">
    <property type="term" value="F:histidine-tRNA ligase activity"/>
    <property type="evidence" value="ECO:0007669"/>
    <property type="project" value="UniProtKB-UniRule"/>
</dbReference>
<comment type="subunit">
    <text evidence="2 9">Homodimer.</text>
</comment>
<dbReference type="NCBIfam" id="TIGR00442">
    <property type="entry name" value="hisS"/>
    <property type="match status" value="1"/>
</dbReference>